<evidence type="ECO:0000313" key="6">
    <source>
        <dbReference type="EMBL" id="ONM11137.1"/>
    </source>
</evidence>
<dbReference type="PANTHER" id="PTHR13389">
    <property type="entry name" value="PUMILIO HOMOLOG 3"/>
    <property type="match status" value="1"/>
</dbReference>
<dbReference type="FunFam" id="1.25.10.10:FF:000859">
    <property type="entry name" value="Pumilio homolog 24"/>
    <property type="match status" value="1"/>
</dbReference>
<dbReference type="InterPro" id="IPR033133">
    <property type="entry name" value="PUM-HD"/>
</dbReference>
<dbReference type="GO" id="GO:0006417">
    <property type="term" value="P:regulation of translation"/>
    <property type="evidence" value="ECO:0007669"/>
    <property type="project" value="UniProtKB-KW"/>
</dbReference>
<dbReference type="SMART" id="SM00025">
    <property type="entry name" value="Pumilio"/>
    <property type="match status" value="4"/>
</dbReference>
<accession>A0A1D6LAI6</accession>
<organism evidence="6">
    <name type="scientific">Zea mays</name>
    <name type="common">Maize</name>
    <dbReference type="NCBI Taxonomy" id="4577"/>
    <lineage>
        <taxon>Eukaryota</taxon>
        <taxon>Viridiplantae</taxon>
        <taxon>Streptophyta</taxon>
        <taxon>Embryophyta</taxon>
        <taxon>Tracheophyta</taxon>
        <taxon>Spermatophyta</taxon>
        <taxon>Magnoliopsida</taxon>
        <taxon>Liliopsida</taxon>
        <taxon>Poales</taxon>
        <taxon>Poaceae</taxon>
        <taxon>PACMAD clade</taxon>
        <taxon>Panicoideae</taxon>
        <taxon>Andropogonodae</taxon>
        <taxon>Andropogoneae</taxon>
        <taxon>Tripsacinae</taxon>
        <taxon>Zea</taxon>
    </lineage>
</organism>
<dbReference type="PROSITE" id="PS50302">
    <property type="entry name" value="PUM"/>
    <property type="match status" value="1"/>
</dbReference>
<dbReference type="Pfam" id="PF08144">
    <property type="entry name" value="CPL"/>
    <property type="match status" value="1"/>
</dbReference>
<dbReference type="Gene3D" id="1.25.10.10">
    <property type="entry name" value="Leucine-rich Repeat Variant"/>
    <property type="match status" value="2"/>
</dbReference>
<protein>
    <submittedName>
        <fullName evidence="6">Pumilio homolog 24</fullName>
    </submittedName>
</protein>
<dbReference type="InterPro" id="IPR012959">
    <property type="entry name" value="CPL_dom"/>
</dbReference>
<dbReference type="EMBL" id="CM007647">
    <property type="protein sequence ID" value="ONM11137.1"/>
    <property type="molecule type" value="Genomic_DNA"/>
</dbReference>
<sequence>MAGGGLQGAKKRKREHAEGKAKPRKQVKGGGDGAKRKSHSAAGGYTAHGGAGEVVARKKTPVTPKEKRLAAKEMSEARKMKRRQHYSLEKVLQCCFSAPYVPVAKFNACLLCLTLNTGQELTKLWEKMRCHDVSKEERSKAVSQAIHKMDGKYLDIATSHVTARVLQTCVKWCSESERDAIFDVLQPHLLTLSCKKYAVFLVKKLIELASKKQFASFISSLHGRVANLLHHTIGAAVVDYAFQRGTQRQKRQLLVELYSPELQLFKDLTVQSSSCLIDTISKLGLQISSVLLHMTIVIDKILEKGTVEYLIVHTAILEYFTIADKTSASDAICQLIPLLTQGALIIDGDEPTNAPELPKKAKAKKKRSKEPLIVRIMQTREGLKLGISCVKYGSAKDRKKIIKSLKGHIMKLALSDFGCLFLICIISIVDDTKLVNKIVIQELVKHLKQLIFDKNGRRPLLQLLHPFCSRYLSPNDLACLNYNVPSLSSTEVETSESAIGVITENKLDDVTAQDPNGLEGKQIVFESKKDPLQRRHELLIKSELAEALVQSCIENVGELLRTNFGKEVLYEMAVGGKDNVLDGLTDRIHMLHDAIASDAAQPKTEDTEHAFENFFSSRVIRRMVIDCPAFAVTLWRKALQGKCKIWAEGHSSKVVASFLESPSTEVKDLAKPELQPLVDAGILKVPDPKVVQK</sequence>
<dbReference type="FunFam" id="1.25.10.10:FF:000405">
    <property type="entry name" value="Pumilio homolog 24"/>
    <property type="match status" value="1"/>
</dbReference>
<dbReference type="InParanoid" id="A0A1D6LAI6"/>
<feature type="region of interest" description="Disordered" evidence="5">
    <location>
        <begin position="1"/>
        <end position="51"/>
    </location>
</feature>
<name>A0A1D6LAI6_MAIZE</name>
<dbReference type="FunCoup" id="A0A1D6LAI6">
    <property type="interactions" value="2363"/>
</dbReference>
<gene>
    <name evidence="6" type="ORF">ZEAMMB73_Zm00001d034750</name>
</gene>
<dbReference type="STRING" id="4577.A0A1D6LAI6"/>
<dbReference type="InterPro" id="IPR040059">
    <property type="entry name" value="PUM3"/>
</dbReference>
<dbReference type="PROSITE" id="PS50303">
    <property type="entry name" value="PUM_HD"/>
    <property type="match status" value="1"/>
</dbReference>
<dbReference type="ExpressionAtlas" id="A0A1D6LAI6">
    <property type="expression patterns" value="baseline and differential"/>
</dbReference>
<keyword evidence="2" id="KW-0810">Translation regulation</keyword>
<evidence type="ECO:0000256" key="5">
    <source>
        <dbReference type="SAM" id="MobiDB-lite"/>
    </source>
</evidence>
<feature type="repeat" description="Pumilio" evidence="4">
    <location>
        <begin position="183"/>
        <end position="219"/>
    </location>
</feature>
<reference evidence="6" key="1">
    <citation type="submission" date="2015-12" db="EMBL/GenBank/DDBJ databases">
        <title>Update maize B73 reference genome by single molecule sequencing technologies.</title>
        <authorList>
            <consortium name="Maize Genome Sequencing Project"/>
            <person name="Ware D."/>
        </authorList>
    </citation>
    <scope>NUCLEOTIDE SEQUENCE [LARGE SCALE GENOMIC DNA]</scope>
    <source>
        <tissue evidence="6">Seedling</tissue>
    </source>
</reference>
<keyword evidence="3" id="KW-0694">RNA-binding</keyword>
<dbReference type="InterPro" id="IPR016024">
    <property type="entry name" value="ARM-type_fold"/>
</dbReference>
<dbReference type="InterPro" id="IPR001313">
    <property type="entry name" value="Pumilio_RNA-bd_rpt"/>
</dbReference>
<proteinExistence type="predicted"/>
<dbReference type="SUPFAM" id="SSF48371">
    <property type="entry name" value="ARM repeat"/>
    <property type="match status" value="2"/>
</dbReference>
<keyword evidence="1" id="KW-0677">Repeat</keyword>
<dbReference type="PANTHER" id="PTHR13389:SF0">
    <property type="entry name" value="PUMILIO HOMOLOG 3"/>
    <property type="match status" value="1"/>
</dbReference>
<dbReference type="InterPro" id="IPR011989">
    <property type="entry name" value="ARM-like"/>
</dbReference>
<evidence type="ECO:0000256" key="4">
    <source>
        <dbReference type="PROSITE-ProRule" id="PRU00317"/>
    </source>
</evidence>
<dbReference type="SMR" id="A0A1D6LAI6"/>
<evidence type="ECO:0000256" key="2">
    <source>
        <dbReference type="ARBA" id="ARBA00022845"/>
    </source>
</evidence>
<evidence type="ECO:0000256" key="3">
    <source>
        <dbReference type="ARBA" id="ARBA00022884"/>
    </source>
</evidence>
<dbReference type="AlphaFoldDB" id="A0A1D6LAI6"/>
<dbReference type="GO" id="GO:0003723">
    <property type="term" value="F:RNA binding"/>
    <property type="evidence" value="ECO:0007669"/>
    <property type="project" value="UniProtKB-KW"/>
</dbReference>
<evidence type="ECO:0000256" key="1">
    <source>
        <dbReference type="ARBA" id="ARBA00022737"/>
    </source>
</evidence>